<dbReference type="GO" id="GO:0047480">
    <property type="term" value="F:UDP-N-acetylmuramoyl-tripeptide-D-alanyl-D-alanine ligase activity"/>
    <property type="evidence" value="ECO:0007669"/>
    <property type="project" value="InterPro"/>
</dbReference>
<dbReference type="GO" id="GO:0009252">
    <property type="term" value="P:peptidoglycan biosynthetic process"/>
    <property type="evidence" value="ECO:0007669"/>
    <property type="project" value="UniProtKB-KW"/>
</dbReference>
<dbReference type="NCBIfam" id="TIGR01143">
    <property type="entry name" value="murF"/>
    <property type="match status" value="1"/>
</dbReference>
<keyword evidence="9" id="KW-0961">Cell wall biogenesis/degradation</keyword>
<dbReference type="InterPro" id="IPR036615">
    <property type="entry name" value="Mur_ligase_C_dom_sf"/>
</dbReference>
<evidence type="ECO:0000259" key="12">
    <source>
        <dbReference type="Pfam" id="PF02875"/>
    </source>
</evidence>
<gene>
    <name evidence="14" type="ORF">UFOPK3516_00426</name>
</gene>
<keyword evidence="2" id="KW-0436">Ligase</keyword>
<keyword evidence="5" id="KW-0067">ATP-binding</keyword>
<dbReference type="InterPro" id="IPR013221">
    <property type="entry name" value="Mur_ligase_cen"/>
</dbReference>
<feature type="domain" description="Mur ligase central" evidence="13">
    <location>
        <begin position="116"/>
        <end position="302"/>
    </location>
</feature>
<dbReference type="EMBL" id="CAFBMB010000019">
    <property type="protein sequence ID" value="CAB4891697.1"/>
    <property type="molecule type" value="Genomic_DNA"/>
</dbReference>
<keyword evidence="3" id="KW-0132">Cell division</keyword>
<keyword evidence="4" id="KW-0547">Nucleotide-binding</keyword>
<dbReference type="InterPro" id="IPR000713">
    <property type="entry name" value="Mur_ligase_N"/>
</dbReference>
<evidence type="ECO:0000259" key="13">
    <source>
        <dbReference type="Pfam" id="PF08245"/>
    </source>
</evidence>
<accession>A0A6J7F8E3</accession>
<proteinExistence type="inferred from homology"/>
<dbReference type="SUPFAM" id="SSF63418">
    <property type="entry name" value="MurE/MurF N-terminal domain"/>
    <property type="match status" value="1"/>
</dbReference>
<evidence type="ECO:0000256" key="7">
    <source>
        <dbReference type="ARBA" id="ARBA00022984"/>
    </source>
</evidence>
<evidence type="ECO:0000256" key="2">
    <source>
        <dbReference type="ARBA" id="ARBA00022598"/>
    </source>
</evidence>
<protein>
    <recommendedName>
        <fullName evidence="10">UDP-MurNAc-pentapeptide synthetase</fullName>
    </recommendedName>
</protein>
<feature type="domain" description="Mur ligase C-terminal" evidence="12">
    <location>
        <begin position="327"/>
        <end position="452"/>
    </location>
</feature>
<evidence type="ECO:0000259" key="11">
    <source>
        <dbReference type="Pfam" id="PF01225"/>
    </source>
</evidence>
<dbReference type="InterPro" id="IPR035911">
    <property type="entry name" value="MurE/MurF_N"/>
</dbReference>
<dbReference type="InterPro" id="IPR004101">
    <property type="entry name" value="Mur_ligase_C"/>
</dbReference>
<reference evidence="14" key="1">
    <citation type="submission" date="2020-05" db="EMBL/GenBank/DDBJ databases">
        <authorList>
            <person name="Chiriac C."/>
            <person name="Salcher M."/>
            <person name="Ghai R."/>
            <person name="Kavagutti S V."/>
        </authorList>
    </citation>
    <scope>NUCLEOTIDE SEQUENCE</scope>
</reference>
<evidence type="ECO:0000256" key="8">
    <source>
        <dbReference type="ARBA" id="ARBA00023306"/>
    </source>
</evidence>
<dbReference type="SUPFAM" id="SSF53244">
    <property type="entry name" value="MurD-like peptide ligases, peptide-binding domain"/>
    <property type="match status" value="1"/>
</dbReference>
<organism evidence="14">
    <name type="scientific">freshwater metagenome</name>
    <dbReference type="NCBI Taxonomy" id="449393"/>
    <lineage>
        <taxon>unclassified sequences</taxon>
        <taxon>metagenomes</taxon>
        <taxon>ecological metagenomes</taxon>
    </lineage>
</organism>
<evidence type="ECO:0000313" key="14">
    <source>
        <dbReference type="EMBL" id="CAB4891697.1"/>
    </source>
</evidence>
<evidence type="ECO:0000256" key="10">
    <source>
        <dbReference type="ARBA" id="ARBA00031461"/>
    </source>
</evidence>
<dbReference type="GO" id="GO:0005524">
    <property type="term" value="F:ATP binding"/>
    <property type="evidence" value="ECO:0007669"/>
    <property type="project" value="UniProtKB-KW"/>
</dbReference>
<dbReference type="Pfam" id="PF02875">
    <property type="entry name" value="Mur_ligase_C"/>
    <property type="match status" value="1"/>
</dbReference>
<dbReference type="GO" id="GO:0008360">
    <property type="term" value="P:regulation of cell shape"/>
    <property type="evidence" value="ECO:0007669"/>
    <property type="project" value="UniProtKB-KW"/>
</dbReference>
<sequence>MISLSLATIAQIVSGRMYHPSGVDVSDVEVSKLVDTDSREISTGDVFVAKPGEVTDGWNFIDDAYHRGAVAVIAERESNIEVPQIIVTDAVVALADLAREVVAQVRSRGSLRVIGITGSNGKTTTKNLVGSLCERLGPTVYPKASFNNEVGAPLTMLRINEDTRFLVLELGASGVGHIARLTDIASLDIGVVLMVGLAHAGEFGGLEKTIVAKTELVQGIVAGGTAVLNRDDPNVVGMAGVAPGPIVWFGRGREAEVRATAVRTSLAGTDFDLTFADSTQHHVHFPVIGEHHVMNALAMATVGGLLGASDDLIIDILEKTQRAERWRMEKLGGGGVTVINDAYNASPDSMAAALRTLAGLGDKRNRRIAVLGEMSELGELAGDEHDAIALLVVRLNLDALVVVGAGARRLFVSSVNEGSWAGESSFFETSDEAYDYLMTVLRDDDIVLVKSSNSAGLRFLGDKLGEAFPC</sequence>
<dbReference type="Gene3D" id="3.40.1390.10">
    <property type="entry name" value="MurE/MurF, N-terminal domain"/>
    <property type="match status" value="1"/>
</dbReference>
<keyword evidence="6" id="KW-0133">Cell shape</keyword>
<evidence type="ECO:0000256" key="1">
    <source>
        <dbReference type="ARBA" id="ARBA00022490"/>
    </source>
</evidence>
<dbReference type="SUPFAM" id="SSF53623">
    <property type="entry name" value="MurD-like peptide ligases, catalytic domain"/>
    <property type="match status" value="1"/>
</dbReference>
<name>A0A6J7F8E3_9ZZZZ</name>
<dbReference type="AlphaFoldDB" id="A0A6J7F8E3"/>
<feature type="domain" description="Mur ligase N-terminal catalytic" evidence="11">
    <location>
        <begin position="34"/>
        <end position="92"/>
    </location>
</feature>
<evidence type="ECO:0000256" key="4">
    <source>
        <dbReference type="ARBA" id="ARBA00022741"/>
    </source>
</evidence>
<evidence type="ECO:0000256" key="5">
    <source>
        <dbReference type="ARBA" id="ARBA00022840"/>
    </source>
</evidence>
<evidence type="ECO:0000256" key="6">
    <source>
        <dbReference type="ARBA" id="ARBA00022960"/>
    </source>
</evidence>
<evidence type="ECO:0000256" key="9">
    <source>
        <dbReference type="ARBA" id="ARBA00023316"/>
    </source>
</evidence>
<evidence type="ECO:0000256" key="3">
    <source>
        <dbReference type="ARBA" id="ARBA00022618"/>
    </source>
</evidence>
<dbReference type="InterPro" id="IPR036565">
    <property type="entry name" value="Mur-like_cat_sf"/>
</dbReference>
<dbReference type="Gene3D" id="3.40.1190.10">
    <property type="entry name" value="Mur-like, catalytic domain"/>
    <property type="match status" value="1"/>
</dbReference>
<dbReference type="GO" id="GO:0051301">
    <property type="term" value="P:cell division"/>
    <property type="evidence" value="ECO:0007669"/>
    <property type="project" value="UniProtKB-KW"/>
</dbReference>
<dbReference type="Pfam" id="PF08245">
    <property type="entry name" value="Mur_ligase_M"/>
    <property type="match status" value="1"/>
</dbReference>
<dbReference type="Gene3D" id="3.90.190.20">
    <property type="entry name" value="Mur ligase, C-terminal domain"/>
    <property type="match status" value="1"/>
</dbReference>
<dbReference type="HAMAP" id="MF_02019">
    <property type="entry name" value="MurF"/>
    <property type="match status" value="1"/>
</dbReference>
<dbReference type="GO" id="GO:0071555">
    <property type="term" value="P:cell wall organization"/>
    <property type="evidence" value="ECO:0007669"/>
    <property type="project" value="UniProtKB-KW"/>
</dbReference>
<dbReference type="PANTHER" id="PTHR43024">
    <property type="entry name" value="UDP-N-ACETYLMURAMOYL-TRIPEPTIDE--D-ALANYL-D-ALANINE LIGASE"/>
    <property type="match status" value="1"/>
</dbReference>
<keyword evidence="8" id="KW-0131">Cell cycle</keyword>
<dbReference type="InterPro" id="IPR051046">
    <property type="entry name" value="MurCDEF_CellWall_CoF430Synth"/>
</dbReference>
<keyword evidence="1" id="KW-0963">Cytoplasm</keyword>
<dbReference type="PANTHER" id="PTHR43024:SF1">
    <property type="entry name" value="UDP-N-ACETYLMURAMOYL-TRIPEPTIDE--D-ALANYL-D-ALANINE LIGASE"/>
    <property type="match status" value="1"/>
</dbReference>
<keyword evidence="7" id="KW-0573">Peptidoglycan synthesis</keyword>
<dbReference type="InterPro" id="IPR005863">
    <property type="entry name" value="UDP-N-AcMur_synth"/>
</dbReference>
<dbReference type="Pfam" id="PF01225">
    <property type="entry name" value="Mur_ligase"/>
    <property type="match status" value="1"/>
</dbReference>